<dbReference type="GO" id="GO:0035251">
    <property type="term" value="F:UDP-glucosyltransferase activity"/>
    <property type="evidence" value="ECO:0007669"/>
    <property type="project" value="TreeGrafter"/>
</dbReference>
<dbReference type="Gene3D" id="3.40.50.2000">
    <property type="entry name" value="Glycogen Phosphorylase B"/>
    <property type="match status" value="2"/>
</dbReference>
<keyword evidence="2" id="KW-0328">Glycosyltransferase</keyword>
<gene>
    <name evidence="4" type="ORF">COLO4_27778</name>
</gene>
<dbReference type="OrthoDB" id="5835829at2759"/>
<dbReference type="AlphaFoldDB" id="A0A1R3HPB4"/>
<comment type="similarity">
    <text evidence="1">Belongs to the UDP-glycosyltransferase family.</text>
</comment>
<comment type="caution">
    <text evidence="4">The sequence shown here is derived from an EMBL/GenBank/DDBJ whole genome shotgun (WGS) entry which is preliminary data.</text>
</comment>
<evidence type="ECO:0000256" key="1">
    <source>
        <dbReference type="ARBA" id="ARBA00009995"/>
    </source>
</evidence>
<name>A0A1R3HPB4_9ROSI</name>
<accession>A0A1R3HPB4</accession>
<evidence type="ECO:0000313" key="4">
    <source>
        <dbReference type="EMBL" id="OMO72219.1"/>
    </source>
</evidence>
<proteinExistence type="inferred from homology"/>
<evidence type="ECO:0000256" key="3">
    <source>
        <dbReference type="ARBA" id="ARBA00022679"/>
    </source>
</evidence>
<evidence type="ECO:0000256" key="2">
    <source>
        <dbReference type="ARBA" id="ARBA00022676"/>
    </source>
</evidence>
<dbReference type="PANTHER" id="PTHR48047">
    <property type="entry name" value="GLYCOSYLTRANSFERASE"/>
    <property type="match status" value="1"/>
</dbReference>
<dbReference type="CDD" id="cd03784">
    <property type="entry name" value="GT1_Gtf-like"/>
    <property type="match status" value="1"/>
</dbReference>
<keyword evidence="5" id="KW-1185">Reference proteome</keyword>
<dbReference type="EMBL" id="AWUE01019685">
    <property type="protein sequence ID" value="OMO72219.1"/>
    <property type="molecule type" value="Genomic_DNA"/>
</dbReference>
<evidence type="ECO:0000313" key="5">
    <source>
        <dbReference type="Proteomes" id="UP000187203"/>
    </source>
</evidence>
<sequence length="380" mass="41390">MAALGKLNDPLIYWFNSHPNPPVAIISDFFLGWTLHLATHLNIPRITFYSSGVFLGSVFNSIWNNVEKVKSLSEVEFGDLHGSPVFKQEHLPSLFKRYVKSDPDWEFVKDGMIANGKSWGCVFNSFDALEAEHVRCFQTQVRHGRVFSVGPLSLTGPDVSGRGYSGSGSNPNDQMVLSWLDGCSDGSVLYVCFGSQKLLKKEQMEALAVGLEKSGTRFIWVVKPGTAQQHEDGYGVVPDGFEERVAGRGLVIKGWAPQVLILSHKAVGGFLSHCGWNSVLEGIVDGVMILGWPMEADQFVNARLLVEEMGVGVRVCEGDDSVPDSDELGRVIAESMSDGGGLKLRAKELKEKALAAVSNGGSSIKDMDRLVAEINKLGSK</sequence>
<dbReference type="Proteomes" id="UP000187203">
    <property type="component" value="Unassembled WGS sequence"/>
</dbReference>
<reference evidence="5" key="1">
    <citation type="submission" date="2013-09" db="EMBL/GenBank/DDBJ databases">
        <title>Corchorus olitorius genome sequencing.</title>
        <authorList>
            <person name="Alam M."/>
            <person name="Haque M.S."/>
            <person name="Islam M.S."/>
            <person name="Emdad E.M."/>
            <person name="Islam M.M."/>
            <person name="Ahmed B."/>
            <person name="Halim A."/>
            <person name="Hossen Q.M.M."/>
            <person name="Hossain M.Z."/>
            <person name="Ahmed R."/>
            <person name="Khan M.M."/>
            <person name="Islam R."/>
            <person name="Rashid M.M."/>
            <person name="Khan S.A."/>
            <person name="Rahman M.S."/>
            <person name="Alam M."/>
            <person name="Yahiya A.S."/>
            <person name="Khan M.S."/>
            <person name="Azam M.S."/>
            <person name="Haque T."/>
            <person name="Lashkar M.Z.H."/>
            <person name="Akhand A.I."/>
            <person name="Morshed G."/>
            <person name="Roy S."/>
            <person name="Uddin K.S."/>
            <person name="Rabeya T."/>
            <person name="Hossain A.S."/>
            <person name="Chowdhury A."/>
            <person name="Snigdha A.R."/>
            <person name="Mortoza M.S."/>
            <person name="Matin S.A."/>
            <person name="Hoque S.M.E."/>
            <person name="Islam M.K."/>
            <person name="Roy D.K."/>
            <person name="Haider R."/>
            <person name="Moosa M.M."/>
            <person name="Elias S.M."/>
            <person name="Hasan A.M."/>
            <person name="Jahan S."/>
            <person name="Shafiuddin M."/>
            <person name="Mahmood N."/>
            <person name="Shommy N.S."/>
        </authorList>
    </citation>
    <scope>NUCLEOTIDE SEQUENCE [LARGE SCALE GENOMIC DNA]</scope>
    <source>
        <strain evidence="5">cv. O-4</strain>
    </source>
</reference>
<dbReference type="SUPFAM" id="SSF53756">
    <property type="entry name" value="UDP-Glycosyltransferase/glycogen phosphorylase"/>
    <property type="match status" value="1"/>
</dbReference>
<dbReference type="InterPro" id="IPR002213">
    <property type="entry name" value="UDP_glucos_trans"/>
</dbReference>
<protein>
    <submittedName>
        <fullName evidence="4">UDP-glucuronosyl/UDP-glucosyltransferase</fullName>
    </submittedName>
</protein>
<dbReference type="Pfam" id="PF00201">
    <property type="entry name" value="UDPGT"/>
    <property type="match status" value="1"/>
</dbReference>
<keyword evidence="3" id="KW-0808">Transferase</keyword>
<organism evidence="4 5">
    <name type="scientific">Corchorus olitorius</name>
    <dbReference type="NCBI Taxonomy" id="93759"/>
    <lineage>
        <taxon>Eukaryota</taxon>
        <taxon>Viridiplantae</taxon>
        <taxon>Streptophyta</taxon>
        <taxon>Embryophyta</taxon>
        <taxon>Tracheophyta</taxon>
        <taxon>Spermatophyta</taxon>
        <taxon>Magnoliopsida</taxon>
        <taxon>eudicotyledons</taxon>
        <taxon>Gunneridae</taxon>
        <taxon>Pentapetalae</taxon>
        <taxon>rosids</taxon>
        <taxon>malvids</taxon>
        <taxon>Malvales</taxon>
        <taxon>Malvaceae</taxon>
        <taxon>Grewioideae</taxon>
        <taxon>Apeibeae</taxon>
        <taxon>Corchorus</taxon>
    </lineage>
</organism>
<dbReference type="PANTHER" id="PTHR48047:SF12">
    <property type="entry name" value="UDP-GLYCOSYLTRANSFERASE 89A2-LIKE"/>
    <property type="match status" value="1"/>
</dbReference>
<dbReference type="FunFam" id="3.40.50.2000:FF:000064">
    <property type="entry name" value="Glycosyltransferase"/>
    <property type="match status" value="1"/>
</dbReference>